<keyword evidence="1" id="KW-0472">Membrane</keyword>
<comment type="caution">
    <text evidence="3">The sequence shown here is derived from an EMBL/GenBank/DDBJ whole genome shotgun (WGS) entry which is preliminary data.</text>
</comment>
<proteinExistence type="predicted"/>
<dbReference type="Proteomes" id="UP001153069">
    <property type="component" value="Unassembled WGS sequence"/>
</dbReference>
<keyword evidence="4" id="KW-1185">Reference proteome</keyword>
<evidence type="ECO:0000313" key="3">
    <source>
        <dbReference type="EMBL" id="CAB9512551.1"/>
    </source>
</evidence>
<name>A0A9N8E4T9_9STRA</name>
<dbReference type="OrthoDB" id="39675at2759"/>
<feature type="chain" id="PRO_5040237707" evidence="2">
    <location>
        <begin position="18"/>
        <end position="304"/>
    </location>
</feature>
<evidence type="ECO:0000313" key="4">
    <source>
        <dbReference type="Proteomes" id="UP001153069"/>
    </source>
</evidence>
<evidence type="ECO:0000256" key="2">
    <source>
        <dbReference type="SAM" id="SignalP"/>
    </source>
</evidence>
<dbReference type="AlphaFoldDB" id="A0A9N8E4T9"/>
<keyword evidence="2" id="KW-0732">Signal</keyword>
<feature type="transmembrane region" description="Helical" evidence="1">
    <location>
        <begin position="269"/>
        <end position="289"/>
    </location>
</feature>
<accession>A0A9N8E4T9</accession>
<evidence type="ECO:0000256" key="1">
    <source>
        <dbReference type="SAM" id="Phobius"/>
    </source>
</evidence>
<organism evidence="3 4">
    <name type="scientific">Seminavis robusta</name>
    <dbReference type="NCBI Taxonomy" id="568900"/>
    <lineage>
        <taxon>Eukaryota</taxon>
        <taxon>Sar</taxon>
        <taxon>Stramenopiles</taxon>
        <taxon>Ochrophyta</taxon>
        <taxon>Bacillariophyta</taxon>
        <taxon>Bacillariophyceae</taxon>
        <taxon>Bacillariophycidae</taxon>
        <taxon>Naviculales</taxon>
        <taxon>Naviculaceae</taxon>
        <taxon>Seminavis</taxon>
    </lineage>
</organism>
<dbReference type="EMBL" id="CAICTM010000541">
    <property type="protein sequence ID" value="CAB9512551.1"/>
    <property type="molecule type" value="Genomic_DNA"/>
</dbReference>
<sequence>MKFATTLFFGLVASASAALGPAQKRLLKKARKLEDNNQNQEEDEFAFLMNYNLKMIQCKAEEAIRNPEDGEYEYGAAIFRLCPEGCDDDLTYGCKSGHGDYVVGLQTFVQAYFEDQRDNMYYDDNFKVDEYAECREYEQENDDGGNNNNAAYFIGPACTEDGSDVKLEIFYDEACSQVPEDVTFEDISNGWSLPYGEGGLVSNKCQPCSEYNGDDGAYELKEMCQELYENAGKCETEMESFHYYGKQEGSCEYIASLMPASKSGGGAKAFGWVVFILVVVGAFSAYAMWWKKKKSGQASDGLMA</sequence>
<feature type="signal peptide" evidence="2">
    <location>
        <begin position="1"/>
        <end position="17"/>
    </location>
</feature>
<gene>
    <name evidence="3" type="ORF">SEMRO_542_G163330.1</name>
</gene>
<protein>
    <submittedName>
        <fullName evidence="3">Uncharacterized protein</fullName>
    </submittedName>
</protein>
<keyword evidence="1" id="KW-1133">Transmembrane helix</keyword>
<keyword evidence="1" id="KW-0812">Transmembrane</keyword>
<reference evidence="3" key="1">
    <citation type="submission" date="2020-06" db="EMBL/GenBank/DDBJ databases">
        <authorList>
            <consortium name="Plant Systems Biology data submission"/>
        </authorList>
    </citation>
    <scope>NUCLEOTIDE SEQUENCE</scope>
    <source>
        <strain evidence="3">D6</strain>
    </source>
</reference>